<keyword evidence="3" id="KW-1185">Reference proteome</keyword>
<dbReference type="InterPro" id="IPR012336">
    <property type="entry name" value="Thioredoxin-like_fold"/>
</dbReference>
<reference evidence="2 3" key="1">
    <citation type="submission" date="2019-07" db="EMBL/GenBank/DDBJ databases">
        <authorList>
            <person name="Kim J."/>
        </authorList>
    </citation>
    <scope>NUCLEOTIDE SEQUENCE [LARGE SCALE GENOMIC DNA]</scope>
    <source>
        <strain evidence="2 3">G13</strain>
    </source>
</reference>
<proteinExistence type="predicted"/>
<gene>
    <name evidence="2" type="ORF">FPZ45_15260</name>
</gene>
<keyword evidence="2" id="KW-0413">Isomerase</keyword>
<accession>A0A559JFL2</accession>
<comment type="caution">
    <text evidence="2">The sequence shown here is derived from an EMBL/GenBank/DDBJ whole genome shotgun (WGS) entry which is preliminary data.</text>
</comment>
<dbReference type="EMBL" id="VNJJ01000008">
    <property type="protein sequence ID" value="TVX98663.1"/>
    <property type="molecule type" value="Genomic_DNA"/>
</dbReference>
<dbReference type="GO" id="GO:0016853">
    <property type="term" value="F:isomerase activity"/>
    <property type="evidence" value="ECO:0007669"/>
    <property type="project" value="UniProtKB-KW"/>
</dbReference>
<dbReference type="Pfam" id="PF13462">
    <property type="entry name" value="Thioredoxin_4"/>
    <property type="match status" value="1"/>
</dbReference>
<dbReference type="Gene3D" id="1.10.1200.90">
    <property type="entry name" value="DsbA-like domain"/>
    <property type="match status" value="1"/>
</dbReference>
<dbReference type="CDD" id="cd02972">
    <property type="entry name" value="DsbA_family"/>
    <property type="match status" value="1"/>
</dbReference>
<evidence type="ECO:0000313" key="3">
    <source>
        <dbReference type="Proteomes" id="UP000316330"/>
    </source>
</evidence>
<feature type="domain" description="Thioredoxin-like fold" evidence="1">
    <location>
        <begin position="9"/>
        <end position="155"/>
    </location>
</feature>
<dbReference type="OrthoDB" id="117402at2"/>
<evidence type="ECO:0000313" key="2">
    <source>
        <dbReference type="EMBL" id="TVX98663.1"/>
    </source>
</evidence>
<organism evidence="2 3">
    <name type="scientific">Cohnella terricola</name>
    <dbReference type="NCBI Taxonomy" id="1289167"/>
    <lineage>
        <taxon>Bacteria</taxon>
        <taxon>Bacillati</taxon>
        <taxon>Bacillota</taxon>
        <taxon>Bacilli</taxon>
        <taxon>Bacillales</taxon>
        <taxon>Paenibacillaceae</taxon>
        <taxon>Cohnella</taxon>
    </lineage>
</organism>
<protein>
    <submittedName>
        <fullName evidence="2">Protein-disulfide isomerase</fullName>
    </submittedName>
</protein>
<sequence length="174" mass="20325">MAKIKNDYLVIGDINAPVKIEVFLNYACPYCATFYELVDNTLPQYFEQNKVALVVKHYDKPREMLLPGTLINANLDYSNPERTLEIISELFKNQATWDKYSNHEIKKYIEEKYDLKEEFSNIDRSLLITAEAIERGVTMVPTVFINEIEFQYPREIFADELVEVIEKELEKAGV</sequence>
<evidence type="ECO:0000259" key="1">
    <source>
        <dbReference type="Pfam" id="PF13462"/>
    </source>
</evidence>
<dbReference type="AlphaFoldDB" id="A0A559JFL2"/>
<name>A0A559JFL2_9BACL</name>
<dbReference type="Gene3D" id="3.40.30.10">
    <property type="entry name" value="Glutaredoxin"/>
    <property type="match status" value="1"/>
</dbReference>
<dbReference type="SUPFAM" id="SSF52833">
    <property type="entry name" value="Thioredoxin-like"/>
    <property type="match status" value="1"/>
</dbReference>
<dbReference type="RefSeq" id="WP_144703443.1">
    <property type="nucleotide sequence ID" value="NZ_VNJJ01000008.1"/>
</dbReference>
<dbReference type="Proteomes" id="UP000316330">
    <property type="component" value="Unassembled WGS sequence"/>
</dbReference>
<dbReference type="InterPro" id="IPR036249">
    <property type="entry name" value="Thioredoxin-like_sf"/>
</dbReference>